<accession>A0A7J6L5I9</accession>
<feature type="compositionally biased region" description="Acidic residues" evidence="1">
    <location>
        <begin position="251"/>
        <end position="261"/>
    </location>
</feature>
<evidence type="ECO:0000313" key="3">
    <source>
        <dbReference type="Proteomes" id="UP000591131"/>
    </source>
</evidence>
<dbReference type="EMBL" id="JAAPAO010000733">
    <property type="protein sequence ID" value="KAF4654450.1"/>
    <property type="molecule type" value="Genomic_DNA"/>
</dbReference>
<evidence type="ECO:0000313" key="2">
    <source>
        <dbReference type="EMBL" id="KAF4654450.1"/>
    </source>
</evidence>
<evidence type="ECO:0000256" key="1">
    <source>
        <dbReference type="SAM" id="MobiDB-lite"/>
    </source>
</evidence>
<sequence length="269" mass="29765">MSDLTIPSEVAATLELLSLSPLHLMLGIVNKLYSNARASAECTNKGSLYSRHCKALVENNIRRSAYFEGALEGNSCSRLLDAIADDKIPFSPKVVPLVNALKAFHEFKAKCLGIHRVDGWEQSIESFGSAWDATGLVRTLKVHIVLHHVKEYLLHYESVPEAGQGLSSEQSGEALHARLQRIWNLRFKVNPENKAFPDRLVDCMVSYNWNLRWDEAERARAQETGNVETDGSDSDSSMNGSLVANERDSESEACDMSDEGDTSSSGSNY</sequence>
<proteinExistence type="predicted"/>
<dbReference type="OrthoDB" id="440879at2759"/>
<organism evidence="2 3">
    <name type="scientific">Perkinsus chesapeaki</name>
    <name type="common">Clam parasite</name>
    <name type="synonym">Perkinsus andrewsi</name>
    <dbReference type="NCBI Taxonomy" id="330153"/>
    <lineage>
        <taxon>Eukaryota</taxon>
        <taxon>Sar</taxon>
        <taxon>Alveolata</taxon>
        <taxon>Perkinsozoa</taxon>
        <taxon>Perkinsea</taxon>
        <taxon>Perkinsida</taxon>
        <taxon>Perkinsidae</taxon>
        <taxon>Perkinsus</taxon>
    </lineage>
</organism>
<comment type="caution">
    <text evidence="2">The sequence shown here is derived from an EMBL/GenBank/DDBJ whole genome shotgun (WGS) entry which is preliminary data.</text>
</comment>
<dbReference type="Proteomes" id="UP000591131">
    <property type="component" value="Unassembled WGS sequence"/>
</dbReference>
<dbReference type="AlphaFoldDB" id="A0A7J6L5I9"/>
<protein>
    <submittedName>
        <fullName evidence="2">Uncharacterized protein</fullName>
    </submittedName>
</protein>
<reference evidence="2 3" key="1">
    <citation type="submission" date="2020-04" db="EMBL/GenBank/DDBJ databases">
        <title>Perkinsus chesapeaki whole genome sequence.</title>
        <authorList>
            <person name="Bogema D.R."/>
        </authorList>
    </citation>
    <scope>NUCLEOTIDE SEQUENCE [LARGE SCALE GENOMIC DNA]</scope>
    <source>
        <strain evidence="2">ATCC PRA-425</strain>
    </source>
</reference>
<gene>
    <name evidence="2" type="ORF">FOL47_009974</name>
</gene>
<name>A0A7J6L5I9_PERCH</name>
<keyword evidence="3" id="KW-1185">Reference proteome</keyword>
<feature type="region of interest" description="Disordered" evidence="1">
    <location>
        <begin position="223"/>
        <end position="269"/>
    </location>
</feature>